<dbReference type="InterPro" id="IPR050879">
    <property type="entry name" value="Acyltransferase_3"/>
</dbReference>
<comment type="caution">
    <text evidence="3">The sequence shown here is derived from an EMBL/GenBank/DDBJ whole genome shotgun (WGS) entry which is preliminary data.</text>
</comment>
<keyword evidence="4" id="KW-1185">Reference proteome</keyword>
<evidence type="ECO:0000313" key="4">
    <source>
        <dbReference type="Proteomes" id="UP001495147"/>
    </source>
</evidence>
<organism evidence="3 4">
    <name type="scientific">Roseateles paludis</name>
    <dbReference type="NCBI Taxonomy" id="3145238"/>
    <lineage>
        <taxon>Bacteria</taxon>
        <taxon>Pseudomonadati</taxon>
        <taxon>Pseudomonadota</taxon>
        <taxon>Betaproteobacteria</taxon>
        <taxon>Burkholderiales</taxon>
        <taxon>Sphaerotilaceae</taxon>
        <taxon>Roseateles</taxon>
    </lineage>
</organism>
<dbReference type="Pfam" id="PF01757">
    <property type="entry name" value="Acyl_transf_3"/>
    <property type="match status" value="1"/>
</dbReference>
<evidence type="ECO:0000313" key="3">
    <source>
        <dbReference type="EMBL" id="MEO3691065.1"/>
    </source>
</evidence>
<feature type="transmembrane region" description="Helical" evidence="1">
    <location>
        <begin position="31"/>
        <end position="51"/>
    </location>
</feature>
<feature type="transmembrane region" description="Helical" evidence="1">
    <location>
        <begin position="63"/>
        <end position="80"/>
    </location>
</feature>
<gene>
    <name evidence="3" type="ORF">ABDJ85_06250</name>
</gene>
<protein>
    <submittedName>
        <fullName evidence="3">Acyltransferase</fullName>
        <ecNumber evidence="3">2.3.-.-</ecNumber>
    </submittedName>
</protein>
<dbReference type="PANTHER" id="PTHR23028:SF53">
    <property type="entry name" value="ACYL_TRANSF_3 DOMAIN-CONTAINING PROTEIN"/>
    <property type="match status" value="1"/>
</dbReference>
<keyword evidence="3" id="KW-0012">Acyltransferase</keyword>
<reference evidence="3 4" key="1">
    <citation type="submission" date="2024-05" db="EMBL/GenBank/DDBJ databases">
        <title>Roseateles sp. DJS-2-20 16S ribosomal RNA gene Genome sequencing and assembly.</title>
        <authorList>
            <person name="Woo H."/>
        </authorList>
    </citation>
    <scope>NUCLEOTIDE SEQUENCE [LARGE SCALE GENOMIC DNA]</scope>
    <source>
        <strain evidence="3 4">DJS-2-20</strain>
    </source>
</reference>
<dbReference type="PANTHER" id="PTHR23028">
    <property type="entry name" value="ACETYLTRANSFERASE"/>
    <property type="match status" value="1"/>
</dbReference>
<feature type="transmembrane region" description="Helical" evidence="1">
    <location>
        <begin position="204"/>
        <end position="221"/>
    </location>
</feature>
<evidence type="ECO:0000259" key="2">
    <source>
        <dbReference type="Pfam" id="PF01757"/>
    </source>
</evidence>
<proteinExistence type="predicted"/>
<dbReference type="RefSeq" id="WP_347703908.1">
    <property type="nucleotide sequence ID" value="NZ_JBDPZD010000002.1"/>
</dbReference>
<keyword evidence="1" id="KW-0812">Transmembrane</keyword>
<keyword evidence="1" id="KW-0472">Membrane</keyword>
<dbReference type="EMBL" id="JBDPZD010000002">
    <property type="protein sequence ID" value="MEO3691065.1"/>
    <property type="molecule type" value="Genomic_DNA"/>
</dbReference>
<evidence type="ECO:0000256" key="1">
    <source>
        <dbReference type="SAM" id="Phobius"/>
    </source>
</evidence>
<dbReference type="GO" id="GO:0016746">
    <property type="term" value="F:acyltransferase activity"/>
    <property type="evidence" value="ECO:0007669"/>
    <property type="project" value="UniProtKB-KW"/>
</dbReference>
<accession>A0ABV0G013</accession>
<dbReference type="Proteomes" id="UP001495147">
    <property type="component" value="Unassembled WGS sequence"/>
</dbReference>
<dbReference type="EC" id="2.3.-.-" evidence="3"/>
<feature type="transmembrane region" description="Helical" evidence="1">
    <location>
        <begin position="168"/>
        <end position="192"/>
    </location>
</feature>
<sequence>MGSLRLLLALAVVVLHCGVHRVLTGGALSVQIFYMISGFLITHVLLSKPVYQSYGTFLKSRWVRIYPIYAVVALASWLSIHVLTSTGMPGWDALPLQAKLMLVLANLFILGQDWVMFFTADERGLVFTSNFWQSSPKLYTFLLVQQAWSLGVELSFYLIAPFIVRRKLWVLGLLVASLGLRVVLLKLVVGWSDPWTYRFFPTELALFLLGSAAWHWLLPLWRRLSERRGKVALAMATAVLLVACAGFGSVVWPDWTKGPLLIALATLTLPAAFLFSSGHAWDRELGELSYPLYLCHTLVIFWASRNLPEGWVHQPAGPCLRAGGEFGPGCHAAPLGPAAHRSLPSKAQA</sequence>
<feature type="transmembrane region" description="Helical" evidence="1">
    <location>
        <begin position="258"/>
        <end position="276"/>
    </location>
</feature>
<feature type="domain" description="Acyltransferase 3" evidence="2">
    <location>
        <begin position="4"/>
        <end position="308"/>
    </location>
</feature>
<dbReference type="InterPro" id="IPR002656">
    <property type="entry name" value="Acyl_transf_3_dom"/>
</dbReference>
<name>A0ABV0G013_9BURK</name>
<keyword evidence="1" id="KW-1133">Transmembrane helix</keyword>
<keyword evidence="3" id="KW-0808">Transferase</keyword>
<feature type="transmembrane region" description="Helical" evidence="1">
    <location>
        <begin position="233"/>
        <end position="252"/>
    </location>
</feature>